<gene>
    <name evidence="3" type="ORF">EGYM00163_LOCUS48970</name>
</gene>
<dbReference type="EMBL" id="HBJA01142170">
    <property type="protein sequence ID" value="CAE0837598.1"/>
    <property type="molecule type" value="Transcribed_RNA"/>
</dbReference>
<dbReference type="CDD" id="cd02440">
    <property type="entry name" value="AdoMet_MTases"/>
    <property type="match status" value="1"/>
</dbReference>
<dbReference type="Gene3D" id="3.40.50.150">
    <property type="entry name" value="Vaccinia Virus protein VP39"/>
    <property type="match status" value="1"/>
</dbReference>
<dbReference type="InterPro" id="IPR013216">
    <property type="entry name" value="Methyltransf_11"/>
</dbReference>
<accession>A0A7S4GHZ8</accession>
<dbReference type="SUPFAM" id="SSF53335">
    <property type="entry name" value="S-adenosyl-L-methionine-dependent methyltransferases"/>
    <property type="match status" value="1"/>
</dbReference>
<evidence type="ECO:0000256" key="1">
    <source>
        <dbReference type="SAM" id="SignalP"/>
    </source>
</evidence>
<name>A0A7S4GHZ8_9EUGL</name>
<dbReference type="PANTHER" id="PTHR43591">
    <property type="entry name" value="METHYLTRANSFERASE"/>
    <property type="match status" value="1"/>
</dbReference>
<evidence type="ECO:0000259" key="2">
    <source>
        <dbReference type="Pfam" id="PF08241"/>
    </source>
</evidence>
<dbReference type="InterPro" id="IPR029063">
    <property type="entry name" value="SAM-dependent_MTases_sf"/>
</dbReference>
<proteinExistence type="predicted"/>
<reference evidence="3" key="1">
    <citation type="submission" date="2021-01" db="EMBL/GenBank/DDBJ databases">
        <authorList>
            <person name="Corre E."/>
            <person name="Pelletier E."/>
            <person name="Niang G."/>
            <person name="Scheremetjew M."/>
            <person name="Finn R."/>
            <person name="Kale V."/>
            <person name="Holt S."/>
            <person name="Cochrane G."/>
            <person name="Meng A."/>
            <person name="Brown T."/>
            <person name="Cohen L."/>
        </authorList>
    </citation>
    <scope>NUCLEOTIDE SEQUENCE</scope>
    <source>
        <strain evidence="3">CCMP1594</strain>
    </source>
</reference>
<sequence>MPECPAAAAAMLRPHKMLWLFVLLSTGVGGAVRGGPQAAAPAPPSVDVLTERPLPLWPGGVITKEHRDAARRSPASTFLQQFDDYYHRAYDTRVMRHLRGFGVAENTSLLYWSREYEYVFHFSAIHRFLPDNGTVFDLGCGVNFFMWALARSVPSVRLHGLDNNPAFQAVLEDVAQMEGAAFTFKLADLERPLPAPSSSADVVYCVSVLEHMSEPMPLVREVDRVLRPGGVFVVTFDVLTSKKAASLRKLFHTTVALAMQLLQRLDSVFERVVPSSQGAMKKADFYRPGLLHPRDGPSTTPEYMKAFPLVVYCGVWRKRQAVPGTAT</sequence>
<feature type="domain" description="Methyltransferase type 11" evidence="2">
    <location>
        <begin position="137"/>
        <end position="234"/>
    </location>
</feature>
<evidence type="ECO:0000313" key="3">
    <source>
        <dbReference type="EMBL" id="CAE0837598.1"/>
    </source>
</evidence>
<protein>
    <recommendedName>
        <fullName evidence="2">Methyltransferase type 11 domain-containing protein</fullName>
    </recommendedName>
</protein>
<dbReference type="GO" id="GO:0008757">
    <property type="term" value="F:S-adenosylmethionine-dependent methyltransferase activity"/>
    <property type="evidence" value="ECO:0007669"/>
    <property type="project" value="InterPro"/>
</dbReference>
<feature type="chain" id="PRO_5031409743" description="Methyltransferase type 11 domain-containing protein" evidence="1">
    <location>
        <begin position="31"/>
        <end position="327"/>
    </location>
</feature>
<keyword evidence="1" id="KW-0732">Signal</keyword>
<feature type="signal peptide" evidence="1">
    <location>
        <begin position="1"/>
        <end position="30"/>
    </location>
</feature>
<organism evidence="3">
    <name type="scientific">Eutreptiella gymnastica</name>
    <dbReference type="NCBI Taxonomy" id="73025"/>
    <lineage>
        <taxon>Eukaryota</taxon>
        <taxon>Discoba</taxon>
        <taxon>Euglenozoa</taxon>
        <taxon>Euglenida</taxon>
        <taxon>Spirocuta</taxon>
        <taxon>Euglenophyceae</taxon>
        <taxon>Eutreptiales</taxon>
        <taxon>Eutreptiaceae</taxon>
        <taxon>Eutreptiella</taxon>
    </lineage>
</organism>
<dbReference type="AlphaFoldDB" id="A0A7S4GHZ8"/>
<dbReference type="Pfam" id="PF08241">
    <property type="entry name" value="Methyltransf_11"/>
    <property type="match status" value="1"/>
</dbReference>